<reference evidence="4" key="1">
    <citation type="journal article" date="2019" name="Int. J. Syst. Evol. Microbiol.">
        <title>The Global Catalogue of Microorganisms (GCM) 10K type strain sequencing project: providing services to taxonomists for standard genome sequencing and annotation.</title>
        <authorList>
            <consortium name="The Broad Institute Genomics Platform"/>
            <consortium name="The Broad Institute Genome Sequencing Center for Infectious Disease"/>
            <person name="Wu L."/>
            <person name="Ma J."/>
        </authorList>
    </citation>
    <scope>NUCLEOTIDE SEQUENCE [LARGE SCALE GENOMIC DNA]</scope>
    <source>
        <strain evidence="4">KLKA75</strain>
    </source>
</reference>
<keyword evidence="2" id="KW-0732">Signal</keyword>
<evidence type="ECO:0000256" key="1">
    <source>
        <dbReference type="SAM" id="MobiDB-lite"/>
    </source>
</evidence>
<feature type="signal peptide" evidence="2">
    <location>
        <begin position="1"/>
        <end position="28"/>
    </location>
</feature>
<evidence type="ECO:0000256" key="2">
    <source>
        <dbReference type="SAM" id="SignalP"/>
    </source>
</evidence>
<dbReference type="EMBL" id="JBHSIT010000003">
    <property type="protein sequence ID" value="MFC4907876.1"/>
    <property type="molecule type" value="Genomic_DNA"/>
</dbReference>
<evidence type="ECO:0000313" key="4">
    <source>
        <dbReference type="Proteomes" id="UP001595872"/>
    </source>
</evidence>
<sequence length="330" mass="34688">MPRRTAILAATGTLTVGAALTPSIPAAAATPDAKPKAATSNTAATPKAQVLGTPTAKAASLPTVGPWQATGSYLVSSIFQNQGLATVRALGGSHLWYTGNVVAPDAQLKGWNHVGDPDFSHGYVVEPYQSGAATPTSKMFRVYDTAHGFRSSDFVHKLVPGEAMNNSFAAVSRDGQWLVSGEWETENRLLITPMPRVNKSAADPSKDLPLTGRVVLDKPVRNVQGCVFTTATRLVCSSDDANGIVGGVVRPLLQIDLANEPDGRDVAGKVTALGRIPLVSACQADAQHSFETEGLDYDSATGVLRVEVVQPGLCIPLTTVWEFKSRTLGS</sequence>
<accession>A0ABV9TUT5</accession>
<organism evidence="3 4">
    <name type="scientific">Actinomadura gamaensis</name>
    <dbReference type="NCBI Taxonomy" id="1763541"/>
    <lineage>
        <taxon>Bacteria</taxon>
        <taxon>Bacillati</taxon>
        <taxon>Actinomycetota</taxon>
        <taxon>Actinomycetes</taxon>
        <taxon>Streptosporangiales</taxon>
        <taxon>Thermomonosporaceae</taxon>
        <taxon>Actinomadura</taxon>
    </lineage>
</organism>
<keyword evidence="4" id="KW-1185">Reference proteome</keyword>
<feature type="chain" id="PRO_5046910610" description="Secreted protein" evidence="2">
    <location>
        <begin position="29"/>
        <end position="330"/>
    </location>
</feature>
<comment type="caution">
    <text evidence="3">The sequence shown here is derived from an EMBL/GenBank/DDBJ whole genome shotgun (WGS) entry which is preliminary data.</text>
</comment>
<name>A0ABV9TUT5_9ACTN</name>
<feature type="region of interest" description="Disordered" evidence="1">
    <location>
        <begin position="29"/>
        <end position="49"/>
    </location>
</feature>
<evidence type="ECO:0000313" key="3">
    <source>
        <dbReference type="EMBL" id="MFC4907876.1"/>
    </source>
</evidence>
<protein>
    <recommendedName>
        <fullName evidence="5">Secreted protein</fullName>
    </recommendedName>
</protein>
<feature type="compositionally biased region" description="Low complexity" evidence="1">
    <location>
        <begin position="29"/>
        <end position="39"/>
    </location>
</feature>
<evidence type="ECO:0008006" key="5">
    <source>
        <dbReference type="Google" id="ProtNLM"/>
    </source>
</evidence>
<dbReference type="Proteomes" id="UP001595872">
    <property type="component" value="Unassembled WGS sequence"/>
</dbReference>
<proteinExistence type="predicted"/>
<dbReference type="RefSeq" id="WP_378254026.1">
    <property type="nucleotide sequence ID" value="NZ_JBHSIT010000003.1"/>
</dbReference>
<gene>
    <name evidence="3" type="ORF">ACFPCY_11140</name>
</gene>